<proteinExistence type="predicted"/>
<dbReference type="EMBL" id="BLKX01000001">
    <property type="protein sequence ID" value="GFG78453.1"/>
    <property type="molecule type" value="Genomic_DNA"/>
</dbReference>
<dbReference type="InterPro" id="IPR008972">
    <property type="entry name" value="Cupredoxin"/>
</dbReference>
<dbReference type="PANTHER" id="PTHR11709">
    <property type="entry name" value="MULTI-COPPER OXIDASE"/>
    <property type="match status" value="1"/>
</dbReference>
<dbReference type="Proteomes" id="UP000465240">
    <property type="component" value="Unassembled WGS sequence"/>
</dbReference>
<dbReference type="PANTHER" id="PTHR11709:SF2">
    <property type="entry name" value="MULTICOPPER OXIDASE LPR1"/>
    <property type="match status" value="1"/>
</dbReference>
<dbReference type="InterPro" id="IPR045087">
    <property type="entry name" value="Cu-oxidase_fam"/>
</dbReference>
<sequence length="154" mass="16852">MCHSPCMLDRREFLRAGSLGSAVFAAGLLSACSRPATDSKGTVKVDLTAQPADLDLRDVAVRSWVWGSQVPGKEIRLRKGQRLSAQLTNKLPNDTTLHWHGLAIPNDMDGVPVLTQPAVTPGQGFHYEFTVPDAETYWALYMYASKPTAACTHR</sequence>
<evidence type="ECO:0000313" key="2">
    <source>
        <dbReference type="EMBL" id="GFG78453.1"/>
    </source>
</evidence>
<dbReference type="PROSITE" id="PS51318">
    <property type="entry name" value="TAT"/>
    <property type="match status" value="1"/>
</dbReference>
<reference evidence="2 3" key="1">
    <citation type="journal article" date="2019" name="Emerg. Microbes Infect.">
        <title>Comprehensive subspecies identification of 175 nontuberculous mycobacteria species based on 7547 genomic profiles.</title>
        <authorList>
            <person name="Matsumoto Y."/>
            <person name="Kinjo T."/>
            <person name="Motooka D."/>
            <person name="Nabeya D."/>
            <person name="Jung N."/>
            <person name="Uechi K."/>
            <person name="Horii T."/>
            <person name="Iida T."/>
            <person name="Fujita J."/>
            <person name="Nakamura S."/>
        </authorList>
    </citation>
    <scope>NUCLEOTIDE SEQUENCE [LARGE SCALE GENOMIC DNA]</scope>
    <source>
        <strain evidence="2 3">JCM 18565</strain>
    </source>
</reference>
<protein>
    <recommendedName>
        <fullName evidence="1">Plastocyanin-like domain-containing protein</fullName>
    </recommendedName>
</protein>
<feature type="domain" description="Plastocyanin-like" evidence="1">
    <location>
        <begin position="61"/>
        <end position="138"/>
    </location>
</feature>
<dbReference type="Pfam" id="PF07732">
    <property type="entry name" value="Cu-oxidase_3"/>
    <property type="match status" value="1"/>
</dbReference>
<accession>A0ABQ1C3B6</accession>
<evidence type="ECO:0000259" key="1">
    <source>
        <dbReference type="Pfam" id="PF07732"/>
    </source>
</evidence>
<dbReference type="InterPro" id="IPR011707">
    <property type="entry name" value="Cu-oxidase-like_N"/>
</dbReference>
<organism evidence="2 3">
    <name type="scientific">Mycobacterium paragordonae</name>
    <dbReference type="NCBI Taxonomy" id="1389713"/>
    <lineage>
        <taxon>Bacteria</taxon>
        <taxon>Bacillati</taxon>
        <taxon>Actinomycetota</taxon>
        <taxon>Actinomycetes</taxon>
        <taxon>Mycobacteriales</taxon>
        <taxon>Mycobacteriaceae</taxon>
        <taxon>Mycobacterium</taxon>
    </lineage>
</organism>
<dbReference type="SUPFAM" id="SSF49503">
    <property type="entry name" value="Cupredoxins"/>
    <property type="match status" value="1"/>
</dbReference>
<name>A0ABQ1C3B6_9MYCO</name>
<dbReference type="InterPro" id="IPR006311">
    <property type="entry name" value="TAT_signal"/>
</dbReference>
<keyword evidence="3" id="KW-1185">Reference proteome</keyword>
<comment type="caution">
    <text evidence="2">The sequence shown here is derived from an EMBL/GenBank/DDBJ whole genome shotgun (WGS) entry which is preliminary data.</text>
</comment>
<gene>
    <name evidence="2" type="ORF">MPRG_17290</name>
</gene>
<evidence type="ECO:0000313" key="3">
    <source>
        <dbReference type="Proteomes" id="UP000465240"/>
    </source>
</evidence>
<dbReference type="Gene3D" id="2.60.40.420">
    <property type="entry name" value="Cupredoxins - blue copper proteins"/>
    <property type="match status" value="1"/>
</dbReference>